<dbReference type="RefSeq" id="WP_353863555.1">
    <property type="nucleotide sequence ID" value="NZ_CP088295.1"/>
</dbReference>
<organism evidence="2 3">
    <name type="scientific">Svornostia abyssi</name>
    <dbReference type="NCBI Taxonomy" id="2898438"/>
    <lineage>
        <taxon>Bacteria</taxon>
        <taxon>Bacillati</taxon>
        <taxon>Actinomycetota</taxon>
        <taxon>Thermoleophilia</taxon>
        <taxon>Solirubrobacterales</taxon>
        <taxon>Baekduiaceae</taxon>
        <taxon>Svornostia</taxon>
    </lineage>
</organism>
<keyword evidence="3" id="KW-1185">Reference proteome</keyword>
<protein>
    <submittedName>
        <fullName evidence="2">Uncharacterized protein</fullName>
    </submittedName>
</protein>
<accession>A0ABY5PEW7</accession>
<evidence type="ECO:0000313" key="2">
    <source>
        <dbReference type="EMBL" id="UUY03040.1"/>
    </source>
</evidence>
<reference evidence="3" key="1">
    <citation type="submission" date="2021-11" db="EMBL/GenBank/DDBJ databases">
        <title>Cultivation dependent microbiological survey of springs from the worlds oldest radium mine currently devoted to the extraction of radon-saturated water.</title>
        <authorList>
            <person name="Kapinusova G."/>
            <person name="Smrhova T."/>
            <person name="Strejcek M."/>
            <person name="Suman J."/>
            <person name="Jani K."/>
            <person name="Pajer P."/>
            <person name="Uhlik O."/>
        </authorList>
    </citation>
    <scope>NUCLEOTIDE SEQUENCE [LARGE SCALE GENOMIC DNA]</scope>
    <source>
        <strain evidence="3">J379</strain>
    </source>
</reference>
<sequence length="286" mass="30015">MTLALSGCGGTNDSETAAPRAASSAELRQQLQGATSSRAADFPAVNGRSLQDVADGIGAAGPQYAPAGSIYTPGRNRLAFGIIDPTTGFVYGPTAVYLAESPQAVARGPFPAPADLLVTDPPFRSEQAAAESDPFAAIYSAEVDLPRPGRVAVLAVTKVKDQLVASNGELKVIRPERDQMPAVGEPGAEGLDGYDRRCRVHRGDRHAPAPRTICTTSTSRRRSAASPSPSCLPRHSSATPACAVPWWTSRYSSASGTATAWNSSTKRCTSTTRWTADCARRWPGSD</sequence>
<dbReference type="Proteomes" id="UP001058860">
    <property type="component" value="Chromosome"/>
</dbReference>
<evidence type="ECO:0000256" key="1">
    <source>
        <dbReference type="SAM" id="MobiDB-lite"/>
    </source>
</evidence>
<gene>
    <name evidence="2" type="ORF">LRS13_20540</name>
</gene>
<feature type="compositionally biased region" description="Polar residues" evidence="1">
    <location>
        <begin position="26"/>
        <end position="38"/>
    </location>
</feature>
<feature type="region of interest" description="Disordered" evidence="1">
    <location>
        <begin position="1"/>
        <end position="43"/>
    </location>
</feature>
<dbReference type="EMBL" id="CP088295">
    <property type="protein sequence ID" value="UUY03040.1"/>
    <property type="molecule type" value="Genomic_DNA"/>
</dbReference>
<name>A0ABY5PEW7_9ACTN</name>
<feature type="region of interest" description="Disordered" evidence="1">
    <location>
        <begin position="205"/>
        <end position="236"/>
    </location>
</feature>
<proteinExistence type="predicted"/>
<evidence type="ECO:0000313" key="3">
    <source>
        <dbReference type="Proteomes" id="UP001058860"/>
    </source>
</evidence>